<proteinExistence type="predicted"/>
<organism evidence="1 2">
    <name type="scientific">Sarcophilus harrisii</name>
    <name type="common">Tasmanian devil</name>
    <name type="synonym">Sarcophilus laniarius</name>
    <dbReference type="NCBI Taxonomy" id="9305"/>
    <lineage>
        <taxon>Eukaryota</taxon>
        <taxon>Metazoa</taxon>
        <taxon>Chordata</taxon>
        <taxon>Craniata</taxon>
        <taxon>Vertebrata</taxon>
        <taxon>Euteleostomi</taxon>
        <taxon>Mammalia</taxon>
        <taxon>Metatheria</taxon>
        <taxon>Dasyuromorphia</taxon>
        <taxon>Dasyuridae</taxon>
        <taxon>Sarcophilus</taxon>
    </lineage>
</organism>
<reference evidence="1" key="2">
    <citation type="submission" date="2025-08" db="UniProtKB">
        <authorList>
            <consortium name="Ensembl"/>
        </authorList>
    </citation>
    <scope>IDENTIFICATION</scope>
</reference>
<name>A0A7N4NZI2_SARHA</name>
<reference evidence="1 2" key="1">
    <citation type="journal article" date="2011" name="Proc. Natl. Acad. Sci. U.S.A.">
        <title>Genetic diversity and population structure of the endangered marsupial Sarcophilus harrisii (Tasmanian devil).</title>
        <authorList>
            <person name="Miller W."/>
            <person name="Hayes V.M."/>
            <person name="Ratan A."/>
            <person name="Petersen D.C."/>
            <person name="Wittekindt N.E."/>
            <person name="Miller J."/>
            <person name="Walenz B."/>
            <person name="Knight J."/>
            <person name="Qi J."/>
            <person name="Zhao F."/>
            <person name="Wang Q."/>
            <person name="Bedoya-Reina O.C."/>
            <person name="Katiyar N."/>
            <person name="Tomsho L.P."/>
            <person name="Kasson L.M."/>
            <person name="Hardie R.A."/>
            <person name="Woodbridge P."/>
            <person name="Tindall E.A."/>
            <person name="Bertelsen M.F."/>
            <person name="Dixon D."/>
            <person name="Pyecroft S."/>
            <person name="Helgen K.M."/>
            <person name="Lesk A.M."/>
            <person name="Pringle T.H."/>
            <person name="Patterson N."/>
            <person name="Zhang Y."/>
            <person name="Kreiss A."/>
            <person name="Woods G.M."/>
            <person name="Jones M.E."/>
            <person name="Schuster S.C."/>
        </authorList>
    </citation>
    <scope>NUCLEOTIDE SEQUENCE [LARGE SCALE GENOMIC DNA]</scope>
</reference>
<accession>A0A7N4NZI2</accession>
<dbReference type="GeneTree" id="ENSGT01050000245974"/>
<evidence type="ECO:0000313" key="2">
    <source>
        <dbReference type="Proteomes" id="UP000007648"/>
    </source>
</evidence>
<sequence length="58" mass="6641">MGQQIFDQTQIVINNLPEKVTKHISLFRESGSLTYKEFLGRKLNDVIAKVAAGYHYTQ</sequence>
<protein>
    <submittedName>
        <fullName evidence="1">Uncharacterized protein</fullName>
    </submittedName>
</protein>
<reference evidence="1" key="3">
    <citation type="submission" date="2025-09" db="UniProtKB">
        <authorList>
            <consortium name="Ensembl"/>
        </authorList>
    </citation>
    <scope>IDENTIFICATION</scope>
</reference>
<dbReference type="Ensembl" id="ENSSHAT00000028504.1">
    <property type="protein sequence ID" value="ENSSHAP00000030790.1"/>
    <property type="gene ID" value="ENSSHAG00000025626.1"/>
</dbReference>
<dbReference type="Proteomes" id="UP000007648">
    <property type="component" value="Unassembled WGS sequence"/>
</dbReference>
<dbReference type="AlphaFoldDB" id="A0A7N4NZI2"/>
<evidence type="ECO:0000313" key="1">
    <source>
        <dbReference type="Ensembl" id="ENSSHAP00000030790.1"/>
    </source>
</evidence>
<keyword evidence="2" id="KW-1185">Reference proteome</keyword>
<dbReference type="InParanoid" id="A0A7N4NZI2"/>